<evidence type="ECO:0000313" key="2">
    <source>
        <dbReference type="EMBL" id="PON68971.1"/>
    </source>
</evidence>
<feature type="non-terminal residue" evidence="2">
    <location>
        <position position="62"/>
    </location>
</feature>
<feature type="region of interest" description="Disordered" evidence="1">
    <location>
        <begin position="1"/>
        <end position="30"/>
    </location>
</feature>
<dbReference type="AlphaFoldDB" id="A0A2P5D6P5"/>
<accession>A0A2P5D6P5</accession>
<protein>
    <submittedName>
        <fullName evidence="2">Uncharacterized protein</fullName>
    </submittedName>
</protein>
<feature type="compositionally biased region" description="Polar residues" evidence="1">
    <location>
        <begin position="1"/>
        <end position="12"/>
    </location>
</feature>
<gene>
    <name evidence="2" type="ORF">PanWU01x14_092880</name>
</gene>
<comment type="caution">
    <text evidence="2">The sequence shown here is derived from an EMBL/GenBank/DDBJ whole genome shotgun (WGS) entry which is preliminary data.</text>
</comment>
<dbReference type="Proteomes" id="UP000237105">
    <property type="component" value="Unassembled WGS sequence"/>
</dbReference>
<evidence type="ECO:0000256" key="1">
    <source>
        <dbReference type="SAM" id="MobiDB-lite"/>
    </source>
</evidence>
<organism evidence="2 3">
    <name type="scientific">Parasponia andersonii</name>
    <name type="common">Sponia andersonii</name>
    <dbReference type="NCBI Taxonomy" id="3476"/>
    <lineage>
        <taxon>Eukaryota</taxon>
        <taxon>Viridiplantae</taxon>
        <taxon>Streptophyta</taxon>
        <taxon>Embryophyta</taxon>
        <taxon>Tracheophyta</taxon>
        <taxon>Spermatophyta</taxon>
        <taxon>Magnoliopsida</taxon>
        <taxon>eudicotyledons</taxon>
        <taxon>Gunneridae</taxon>
        <taxon>Pentapetalae</taxon>
        <taxon>rosids</taxon>
        <taxon>fabids</taxon>
        <taxon>Rosales</taxon>
        <taxon>Cannabaceae</taxon>
        <taxon>Parasponia</taxon>
    </lineage>
</organism>
<name>A0A2P5D6P5_PARAD</name>
<proteinExistence type="predicted"/>
<reference evidence="3" key="1">
    <citation type="submission" date="2016-06" db="EMBL/GenBank/DDBJ databases">
        <title>Parallel loss of symbiosis genes in relatives of nitrogen-fixing non-legume Parasponia.</title>
        <authorList>
            <person name="Van Velzen R."/>
            <person name="Holmer R."/>
            <person name="Bu F."/>
            <person name="Rutten L."/>
            <person name="Van Zeijl A."/>
            <person name="Liu W."/>
            <person name="Santuari L."/>
            <person name="Cao Q."/>
            <person name="Sharma T."/>
            <person name="Shen D."/>
            <person name="Roswanjaya Y."/>
            <person name="Wardhani T."/>
            <person name="Kalhor M.S."/>
            <person name="Jansen J."/>
            <person name="Van den Hoogen J."/>
            <person name="Gungor B."/>
            <person name="Hartog M."/>
            <person name="Hontelez J."/>
            <person name="Verver J."/>
            <person name="Yang W.-C."/>
            <person name="Schijlen E."/>
            <person name="Repin R."/>
            <person name="Schilthuizen M."/>
            <person name="Schranz E."/>
            <person name="Heidstra R."/>
            <person name="Miyata K."/>
            <person name="Fedorova E."/>
            <person name="Kohlen W."/>
            <person name="Bisseling T."/>
            <person name="Smit S."/>
            <person name="Geurts R."/>
        </authorList>
    </citation>
    <scope>NUCLEOTIDE SEQUENCE [LARGE SCALE GENOMIC DNA]</scope>
    <source>
        <strain evidence="3">cv. WU1-14</strain>
    </source>
</reference>
<sequence>MITKSTRPNANGNPPDAEGSSRGAQPGLEQKLDQMLAVLAEASQKVEIAHEAVMGLKDEVTE</sequence>
<keyword evidence="3" id="KW-1185">Reference proteome</keyword>
<dbReference type="EMBL" id="JXTB01000059">
    <property type="protein sequence ID" value="PON68971.1"/>
    <property type="molecule type" value="Genomic_DNA"/>
</dbReference>
<evidence type="ECO:0000313" key="3">
    <source>
        <dbReference type="Proteomes" id="UP000237105"/>
    </source>
</evidence>